<evidence type="ECO:0000313" key="2">
    <source>
        <dbReference type="Proteomes" id="UP000504640"/>
    </source>
</evidence>
<dbReference type="InterPro" id="IPR043220">
    <property type="entry name" value="POM121-like_prot_1"/>
</dbReference>
<feature type="compositionally biased region" description="Basic and acidic residues" evidence="1">
    <location>
        <begin position="37"/>
        <end position="47"/>
    </location>
</feature>
<accession>A0A6J3HI58</accession>
<dbReference type="PANTHER" id="PTHR15566">
    <property type="entry name" value="POM121-LIKE"/>
    <property type="match status" value="1"/>
</dbReference>
<protein>
    <submittedName>
        <fullName evidence="3">POM121-like protein 1</fullName>
    </submittedName>
</protein>
<feature type="compositionally biased region" description="Basic and acidic residues" evidence="1">
    <location>
        <begin position="297"/>
        <end position="308"/>
    </location>
</feature>
<dbReference type="Proteomes" id="UP000504640">
    <property type="component" value="Unplaced"/>
</dbReference>
<feature type="region of interest" description="Disordered" evidence="1">
    <location>
        <begin position="273"/>
        <end position="455"/>
    </location>
</feature>
<feature type="compositionally biased region" description="Polar residues" evidence="1">
    <location>
        <begin position="395"/>
        <end position="417"/>
    </location>
</feature>
<sequence>MSCSSAGALITRTLREALEQVITILGPTTPSCAPHSYPEKIMSKALKENGAGMPEQGKDPRVQENPDDQKGDPEDTRDARSAFRPLRDNGGLSPFVPRPGSLQRDLHTQRSEIPPDKKSQPSGMSCCPKRNAIASSYSSTGGFPWLKRRKGPASSHCQLPLTSSKTVSEVSPQAVSRGQAQCEKAADSAPEEKPAPRSGSPTSQASRPRRRKFPLLPRRRGEPVMLPPPLQLGFRVTAEDLDLEKKAALLCINSALRGEAKAIWDCRASLPSHALSSPATGTSSLPAVPKAPSTDAQQERRKSQDRPDPVALLASAAGSPSRPPVSGRKHRSASPLFSSSDPLPATSAQSRDSAQATSLTPAPFPAASMDRSMRSPRPGTSAAAAATAALAPSIWNPTWGSPLNGVQSGPSHPQASATAAPGAQDLPAPSLQVAASGASASPTASTSANLAPQAA</sequence>
<feature type="non-terminal residue" evidence="3">
    <location>
        <position position="455"/>
    </location>
</feature>
<organism evidence="2 3">
    <name type="scientific">Sapajus apella</name>
    <name type="common">Brown-capped capuchin</name>
    <name type="synonym">Cebus apella</name>
    <dbReference type="NCBI Taxonomy" id="9515"/>
    <lineage>
        <taxon>Eukaryota</taxon>
        <taxon>Metazoa</taxon>
        <taxon>Chordata</taxon>
        <taxon>Craniata</taxon>
        <taxon>Vertebrata</taxon>
        <taxon>Euteleostomi</taxon>
        <taxon>Mammalia</taxon>
        <taxon>Eutheria</taxon>
        <taxon>Euarchontoglires</taxon>
        <taxon>Primates</taxon>
        <taxon>Haplorrhini</taxon>
        <taxon>Platyrrhini</taxon>
        <taxon>Cebidae</taxon>
        <taxon>Cebinae</taxon>
        <taxon>Sapajus</taxon>
    </lineage>
</organism>
<evidence type="ECO:0000256" key="1">
    <source>
        <dbReference type="SAM" id="MobiDB-lite"/>
    </source>
</evidence>
<feature type="region of interest" description="Disordered" evidence="1">
    <location>
        <begin position="28"/>
        <end position="229"/>
    </location>
</feature>
<keyword evidence="2" id="KW-1185">Reference proteome</keyword>
<feature type="compositionally biased region" description="Polar residues" evidence="1">
    <location>
        <begin position="335"/>
        <end position="360"/>
    </location>
</feature>
<proteinExistence type="predicted"/>
<feature type="compositionally biased region" description="Low complexity" evidence="1">
    <location>
        <begin position="382"/>
        <end position="391"/>
    </location>
</feature>
<gene>
    <name evidence="3" type="primary">LOC116548156</name>
</gene>
<dbReference type="PANTHER" id="PTHR15566:SF4">
    <property type="entry name" value="POM121-LIKE PROTEIN 1-RELATED"/>
    <property type="match status" value="1"/>
</dbReference>
<feature type="compositionally biased region" description="Low complexity" evidence="1">
    <location>
        <begin position="434"/>
        <end position="448"/>
    </location>
</feature>
<dbReference type="GeneID" id="116548156"/>
<dbReference type="AlphaFoldDB" id="A0A6J3HI58"/>
<feature type="compositionally biased region" description="Basic and acidic residues" evidence="1">
    <location>
        <begin position="56"/>
        <end position="87"/>
    </location>
</feature>
<feature type="compositionally biased region" description="Polar residues" evidence="1">
    <location>
        <begin position="155"/>
        <end position="179"/>
    </location>
</feature>
<dbReference type="Pfam" id="PF15229">
    <property type="entry name" value="POM121"/>
    <property type="match status" value="1"/>
</dbReference>
<reference evidence="3" key="1">
    <citation type="submission" date="2025-08" db="UniProtKB">
        <authorList>
            <consortium name="RefSeq"/>
        </authorList>
    </citation>
    <scope>IDENTIFICATION</scope>
    <source>
        <tissue evidence="3">Blood</tissue>
    </source>
</reference>
<feature type="compositionally biased region" description="Basic and acidic residues" evidence="1">
    <location>
        <begin position="184"/>
        <end position="195"/>
    </location>
</feature>
<evidence type="ECO:0000313" key="3">
    <source>
        <dbReference type="RefSeq" id="XP_032129652.1"/>
    </source>
</evidence>
<name>A0A6J3HI58_SAPAP</name>
<dbReference type="RefSeq" id="XP_032129652.1">
    <property type="nucleotide sequence ID" value="XM_032273761.1"/>
</dbReference>
<feature type="compositionally biased region" description="Basic and acidic residues" evidence="1">
    <location>
        <begin position="104"/>
        <end position="119"/>
    </location>
</feature>